<dbReference type="InterPro" id="IPR005631">
    <property type="entry name" value="SDH"/>
</dbReference>
<gene>
    <name evidence="2" type="ORF">EVOR1521_LOCUS23129</name>
</gene>
<evidence type="ECO:0008006" key="4">
    <source>
        <dbReference type="Google" id="ProtNLM"/>
    </source>
</evidence>
<protein>
    <recommendedName>
        <fullName evidence="4">Succinate dehydrogenase assembly factor 2, mitochondrial</fullName>
    </recommendedName>
</protein>
<organism evidence="2 3">
    <name type="scientific">Effrenium voratum</name>
    <dbReference type="NCBI Taxonomy" id="2562239"/>
    <lineage>
        <taxon>Eukaryota</taxon>
        <taxon>Sar</taxon>
        <taxon>Alveolata</taxon>
        <taxon>Dinophyceae</taxon>
        <taxon>Suessiales</taxon>
        <taxon>Symbiodiniaceae</taxon>
        <taxon>Effrenium</taxon>
    </lineage>
</organism>
<evidence type="ECO:0000313" key="3">
    <source>
        <dbReference type="Proteomes" id="UP001178507"/>
    </source>
</evidence>
<reference evidence="2" key="1">
    <citation type="submission" date="2023-08" db="EMBL/GenBank/DDBJ databases">
        <authorList>
            <person name="Chen Y."/>
            <person name="Shah S."/>
            <person name="Dougan E. K."/>
            <person name="Thang M."/>
            <person name="Chan C."/>
        </authorList>
    </citation>
    <scope>NUCLEOTIDE SEQUENCE</scope>
</reference>
<dbReference type="SUPFAM" id="SSF109910">
    <property type="entry name" value="YgfY-like"/>
    <property type="match status" value="1"/>
</dbReference>
<dbReference type="GO" id="GO:0006099">
    <property type="term" value="P:tricarboxylic acid cycle"/>
    <property type="evidence" value="ECO:0007669"/>
    <property type="project" value="TreeGrafter"/>
</dbReference>
<dbReference type="Pfam" id="PF03937">
    <property type="entry name" value="Sdh5"/>
    <property type="match status" value="1"/>
</dbReference>
<sequence length="131" mass="15445">MFSVARRKMRGPRCSEAFRWSGSIQLPPTACRLSVLDETRRHLLWKSRTREWMEMNYLLGGFVERHLPSLSMQELQQLDRLLLRKDYEIFPWLSGRAPVPSDLPEKEVMILLLRYINSDHPSLKALHPSVE</sequence>
<dbReference type="GO" id="GO:0005739">
    <property type="term" value="C:mitochondrion"/>
    <property type="evidence" value="ECO:0007669"/>
    <property type="project" value="TreeGrafter"/>
</dbReference>
<name>A0AA36NEX1_9DINO</name>
<evidence type="ECO:0000313" key="2">
    <source>
        <dbReference type="EMBL" id="CAJ1399623.1"/>
    </source>
</evidence>
<proteinExistence type="predicted"/>
<dbReference type="Proteomes" id="UP001178507">
    <property type="component" value="Unassembled WGS sequence"/>
</dbReference>
<dbReference type="AlphaFoldDB" id="A0AA36NEX1"/>
<dbReference type="GO" id="GO:0006121">
    <property type="term" value="P:mitochondrial electron transport, succinate to ubiquinone"/>
    <property type="evidence" value="ECO:0007669"/>
    <property type="project" value="TreeGrafter"/>
</dbReference>
<accession>A0AA36NEX1</accession>
<dbReference type="EMBL" id="CAUJNA010003342">
    <property type="protein sequence ID" value="CAJ1399623.1"/>
    <property type="molecule type" value="Genomic_DNA"/>
</dbReference>
<dbReference type="InterPro" id="IPR036714">
    <property type="entry name" value="SDH_sf"/>
</dbReference>
<evidence type="ECO:0000256" key="1">
    <source>
        <dbReference type="ARBA" id="ARBA00023186"/>
    </source>
</evidence>
<keyword evidence="3" id="KW-1185">Reference proteome</keyword>
<dbReference type="PANTHER" id="PTHR12469">
    <property type="entry name" value="PROTEIN EMI5 HOMOLOG, MITOCHONDRIAL"/>
    <property type="match status" value="1"/>
</dbReference>
<dbReference type="PANTHER" id="PTHR12469:SF2">
    <property type="entry name" value="SUCCINATE DEHYDROGENASE ASSEMBLY FACTOR 2, MITOCHONDRIAL"/>
    <property type="match status" value="1"/>
</dbReference>
<dbReference type="GO" id="GO:0034553">
    <property type="term" value="P:mitochondrial respiratory chain complex II assembly"/>
    <property type="evidence" value="ECO:0007669"/>
    <property type="project" value="TreeGrafter"/>
</dbReference>
<keyword evidence="1" id="KW-0143">Chaperone</keyword>
<dbReference type="Gene3D" id="1.10.150.250">
    <property type="entry name" value="Flavinator of succinate dehydrogenase"/>
    <property type="match status" value="1"/>
</dbReference>
<comment type="caution">
    <text evidence="2">The sequence shown here is derived from an EMBL/GenBank/DDBJ whole genome shotgun (WGS) entry which is preliminary data.</text>
</comment>